<evidence type="ECO:0000256" key="1">
    <source>
        <dbReference type="SAM" id="MobiDB-lite"/>
    </source>
</evidence>
<evidence type="ECO:0000313" key="3">
    <source>
        <dbReference type="Proteomes" id="UP000600918"/>
    </source>
</evidence>
<gene>
    <name evidence="2" type="ORF">H0235_009127</name>
</gene>
<keyword evidence="3" id="KW-1185">Reference proteome</keyword>
<name>A0A834U9R8_VESPE</name>
<protein>
    <submittedName>
        <fullName evidence="2">Uncharacterized protein</fullName>
    </submittedName>
</protein>
<reference evidence="2" key="1">
    <citation type="journal article" date="2020" name="G3 (Bethesda)">
        <title>High-Quality Assemblies for Three Invasive Social Wasps from the &lt;i&gt;Vespula&lt;/i&gt; Genus.</title>
        <authorList>
            <person name="Harrop T.W.R."/>
            <person name="Guhlin J."/>
            <person name="McLaughlin G.M."/>
            <person name="Permina E."/>
            <person name="Stockwell P."/>
            <person name="Gilligan J."/>
            <person name="Le Lec M.F."/>
            <person name="Gruber M.A.M."/>
            <person name="Quinn O."/>
            <person name="Lovegrove M."/>
            <person name="Duncan E.J."/>
            <person name="Remnant E.J."/>
            <person name="Van Eeckhoven J."/>
            <person name="Graham B."/>
            <person name="Knapp R.A."/>
            <person name="Langford K.W."/>
            <person name="Kronenberg Z."/>
            <person name="Press M.O."/>
            <person name="Eacker S.M."/>
            <person name="Wilson-Rankin E.E."/>
            <person name="Purcell J."/>
            <person name="Lester P.J."/>
            <person name="Dearden P.K."/>
        </authorList>
    </citation>
    <scope>NUCLEOTIDE SEQUENCE</scope>
    <source>
        <strain evidence="2">Volc-1</strain>
    </source>
</reference>
<dbReference type="AlphaFoldDB" id="A0A834U9R8"/>
<dbReference type="EMBL" id="JACSDY010000007">
    <property type="protein sequence ID" value="KAF7423844.1"/>
    <property type="molecule type" value="Genomic_DNA"/>
</dbReference>
<accession>A0A834U9R8</accession>
<comment type="caution">
    <text evidence="2">The sequence shown here is derived from an EMBL/GenBank/DDBJ whole genome shotgun (WGS) entry which is preliminary data.</text>
</comment>
<sequence length="167" mass="18499">MTEARVTVDGRGTMGSESVEGLKKGAGVEGSESGEIALEGNSRKNRKLLLNDTDRVGLEKEFERCEFIKISLAFGEAASNSCLLPIPNSPILPDRRACYFVAAQSSIVLSTMQRNVSKRLQRSSRLGVVEFLLQDRRTCHVDTFKYFAHSYVNDDDDDDDDDDDVDG</sequence>
<proteinExistence type="predicted"/>
<dbReference type="Proteomes" id="UP000600918">
    <property type="component" value="Unassembled WGS sequence"/>
</dbReference>
<organism evidence="2 3">
    <name type="scientific">Vespula pensylvanica</name>
    <name type="common">Western yellow jacket</name>
    <name type="synonym">Wasp</name>
    <dbReference type="NCBI Taxonomy" id="30213"/>
    <lineage>
        <taxon>Eukaryota</taxon>
        <taxon>Metazoa</taxon>
        <taxon>Ecdysozoa</taxon>
        <taxon>Arthropoda</taxon>
        <taxon>Hexapoda</taxon>
        <taxon>Insecta</taxon>
        <taxon>Pterygota</taxon>
        <taxon>Neoptera</taxon>
        <taxon>Endopterygota</taxon>
        <taxon>Hymenoptera</taxon>
        <taxon>Apocrita</taxon>
        <taxon>Aculeata</taxon>
        <taxon>Vespoidea</taxon>
        <taxon>Vespidae</taxon>
        <taxon>Vespinae</taxon>
        <taxon>Vespula</taxon>
    </lineage>
</organism>
<evidence type="ECO:0000313" key="2">
    <source>
        <dbReference type="EMBL" id="KAF7423844.1"/>
    </source>
</evidence>
<feature type="region of interest" description="Disordered" evidence="1">
    <location>
        <begin position="1"/>
        <end position="37"/>
    </location>
</feature>